<reference evidence="1 2" key="1">
    <citation type="journal article" date="2014" name="Nat. Commun.">
        <title>Klebsormidium flaccidum genome reveals primary factors for plant terrestrial adaptation.</title>
        <authorList>
            <person name="Hori K."/>
            <person name="Maruyama F."/>
            <person name="Fujisawa T."/>
            <person name="Togashi T."/>
            <person name="Yamamoto N."/>
            <person name="Seo M."/>
            <person name="Sato S."/>
            <person name="Yamada T."/>
            <person name="Mori H."/>
            <person name="Tajima N."/>
            <person name="Moriyama T."/>
            <person name="Ikeuchi M."/>
            <person name="Watanabe M."/>
            <person name="Wada H."/>
            <person name="Kobayashi K."/>
            <person name="Saito M."/>
            <person name="Masuda T."/>
            <person name="Sasaki-Sekimoto Y."/>
            <person name="Mashiguchi K."/>
            <person name="Awai K."/>
            <person name="Shimojima M."/>
            <person name="Masuda S."/>
            <person name="Iwai M."/>
            <person name="Nobusawa T."/>
            <person name="Narise T."/>
            <person name="Kondo S."/>
            <person name="Saito H."/>
            <person name="Sato R."/>
            <person name="Murakawa M."/>
            <person name="Ihara Y."/>
            <person name="Oshima-Yamada Y."/>
            <person name="Ohtaka K."/>
            <person name="Satoh M."/>
            <person name="Sonobe K."/>
            <person name="Ishii M."/>
            <person name="Ohtani R."/>
            <person name="Kanamori-Sato M."/>
            <person name="Honoki R."/>
            <person name="Miyazaki D."/>
            <person name="Mochizuki H."/>
            <person name="Umetsu J."/>
            <person name="Higashi K."/>
            <person name="Shibata D."/>
            <person name="Kamiya Y."/>
            <person name="Sato N."/>
            <person name="Nakamura Y."/>
            <person name="Tabata S."/>
            <person name="Ida S."/>
            <person name="Kurokawa K."/>
            <person name="Ohta H."/>
        </authorList>
    </citation>
    <scope>NUCLEOTIDE SEQUENCE [LARGE SCALE GENOMIC DNA]</scope>
    <source>
        <strain evidence="1 2">NIES-2285</strain>
    </source>
</reference>
<dbReference type="AlphaFoldDB" id="A0A1Y1I2G6"/>
<keyword evidence="2" id="KW-1185">Reference proteome</keyword>
<dbReference type="EMBL" id="DF237169">
    <property type="protein sequence ID" value="GAQ85120.1"/>
    <property type="molecule type" value="Genomic_DNA"/>
</dbReference>
<protein>
    <submittedName>
        <fullName evidence="1">Uncharacterized protein</fullName>
    </submittedName>
</protein>
<accession>A0A1Y1I2G6</accession>
<sequence length="221" mass="24707">MDPVVIEEGASPQLNLLRAQIAALQSEYDRLQEQAANDEPHECNIGSCPLPDFHMRDEAILDLTSSANEGSRDIIDLTQVGRGVDAVIDKDTLKAMLRREHELRHSPATQKKYAEAEKMEVTDWMDVTIELQKQVVREFGLEGNMESALLQLRTAARTYPDDPDFRELPLYVKYQRSRAGHLKPGDSVPDIMLMKLDGALQRLKDLAAGARPLVLLAGSMT</sequence>
<gene>
    <name evidence="1" type="ORF">KFL_002200060</name>
</gene>
<organism evidence="1 2">
    <name type="scientific">Klebsormidium nitens</name>
    <name type="common">Green alga</name>
    <name type="synonym">Ulothrix nitens</name>
    <dbReference type="NCBI Taxonomy" id="105231"/>
    <lineage>
        <taxon>Eukaryota</taxon>
        <taxon>Viridiplantae</taxon>
        <taxon>Streptophyta</taxon>
        <taxon>Klebsormidiophyceae</taxon>
        <taxon>Klebsormidiales</taxon>
        <taxon>Klebsormidiaceae</taxon>
        <taxon>Klebsormidium</taxon>
    </lineage>
</organism>
<evidence type="ECO:0000313" key="2">
    <source>
        <dbReference type="Proteomes" id="UP000054558"/>
    </source>
</evidence>
<dbReference type="OrthoDB" id="428577at2759"/>
<name>A0A1Y1I2G6_KLENI</name>
<proteinExistence type="predicted"/>
<evidence type="ECO:0000313" key="1">
    <source>
        <dbReference type="EMBL" id="GAQ85120.1"/>
    </source>
</evidence>
<dbReference type="Proteomes" id="UP000054558">
    <property type="component" value="Unassembled WGS sequence"/>
</dbReference>